<keyword evidence="3" id="KW-0805">Transcription regulation</keyword>
<dbReference type="GO" id="GO:0006351">
    <property type="term" value="P:DNA-templated transcription"/>
    <property type="evidence" value="ECO:0007669"/>
    <property type="project" value="InterPro"/>
</dbReference>
<evidence type="ECO:0000259" key="8">
    <source>
        <dbReference type="SMART" id="SM00906"/>
    </source>
</evidence>
<evidence type="ECO:0000256" key="2">
    <source>
        <dbReference type="ARBA" id="ARBA00022833"/>
    </source>
</evidence>
<reference evidence="9" key="1">
    <citation type="submission" date="2023-01" db="EMBL/GenBank/DDBJ databases">
        <title>The growth and conidiation of Purpureocillium lavendulum are regulated by nitrogen source and histone H3K14 acetylation.</title>
        <authorList>
            <person name="Tang P."/>
            <person name="Han J."/>
            <person name="Zhang C."/>
            <person name="Tang P."/>
            <person name="Qi F."/>
            <person name="Zhang K."/>
            <person name="Liang L."/>
        </authorList>
    </citation>
    <scope>NUCLEOTIDE SEQUENCE</scope>
    <source>
        <strain evidence="9">YMF1.00683</strain>
    </source>
</reference>
<evidence type="ECO:0000313" key="10">
    <source>
        <dbReference type="Proteomes" id="UP001163105"/>
    </source>
</evidence>
<protein>
    <submittedName>
        <fullName evidence="9">Anaphase-promoting complex, subunit CDC26</fullName>
    </submittedName>
</protein>
<comment type="caution">
    <text evidence="9">The sequence shown here is derived from an EMBL/GenBank/DDBJ whole genome shotgun (WGS) entry which is preliminary data.</text>
</comment>
<dbReference type="PANTHER" id="PTHR31944:SF129">
    <property type="entry name" value="ASPYRIDONES CLUSTER REGULATOR APDR-RELATED"/>
    <property type="match status" value="1"/>
</dbReference>
<dbReference type="GO" id="GO:0001228">
    <property type="term" value="F:DNA-binding transcription activator activity, RNA polymerase II-specific"/>
    <property type="evidence" value="ECO:0007669"/>
    <property type="project" value="TreeGrafter"/>
</dbReference>
<accession>A0AB34FWK5</accession>
<evidence type="ECO:0000256" key="7">
    <source>
        <dbReference type="SAM" id="MobiDB-lite"/>
    </source>
</evidence>
<dbReference type="EMBL" id="JAQHRD010000003">
    <property type="protein sequence ID" value="KAJ6442736.1"/>
    <property type="molecule type" value="Genomic_DNA"/>
</dbReference>
<proteinExistence type="predicted"/>
<evidence type="ECO:0000256" key="5">
    <source>
        <dbReference type="ARBA" id="ARBA00023163"/>
    </source>
</evidence>
<dbReference type="Proteomes" id="UP001163105">
    <property type="component" value="Unassembled WGS sequence"/>
</dbReference>
<dbReference type="GO" id="GO:0005634">
    <property type="term" value="C:nucleus"/>
    <property type="evidence" value="ECO:0007669"/>
    <property type="project" value="TreeGrafter"/>
</dbReference>
<dbReference type="GO" id="GO:0000978">
    <property type="term" value="F:RNA polymerase II cis-regulatory region sequence-specific DNA binding"/>
    <property type="evidence" value="ECO:0007669"/>
    <property type="project" value="TreeGrafter"/>
</dbReference>
<keyword evidence="1" id="KW-0479">Metal-binding</keyword>
<feature type="compositionally biased region" description="Polar residues" evidence="7">
    <location>
        <begin position="250"/>
        <end position="259"/>
    </location>
</feature>
<dbReference type="InterPro" id="IPR007219">
    <property type="entry name" value="XnlR_reg_dom"/>
</dbReference>
<dbReference type="PANTHER" id="PTHR31944">
    <property type="entry name" value="HEME-RESPONSIVE ZINC FINGER TRANSCRIPTION FACTOR HAP1"/>
    <property type="match status" value="1"/>
</dbReference>
<evidence type="ECO:0000313" key="9">
    <source>
        <dbReference type="EMBL" id="KAJ6442736.1"/>
    </source>
</evidence>
<organism evidence="9 10">
    <name type="scientific">Purpureocillium lavendulum</name>
    <dbReference type="NCBI Taxonomy" id="1247861"/>
    <lineage>
        <taxon>Eukaryota</taxon>
        <taxon>Fungi</taxon>
        <taxon>Dikarya</taxon>
        <taxon>Ascomycota</taxon>
        <taxon>Pezizomycotina</taxon>
        <taxon>Sordariomycetes</taxon>
        <taxon>Hypocreomycetidae</taxon>
        <taxon>Hypocreales</taxon>
        <taxon>Ophiocordycipitaceae</taxon>
        <taxon>Purpureocillium</taxon>
    </lineage>
</organism>
<sequence length="533" mass="59888">MSDKSPAPGDELAILHTRICTLLGDCKATAKSIKVARPSRRLSFEELNLMPPSRDMADKMIDLYFKFFESTHRILHRPTFQSEYLGFWSDPQRVSNGARLKILLAVAIGSSVHAGSSEDFELQTTVHGWVYAAQTWLSGPLEKDRLDMTGLQVYCLTILSRQIFSIGGDLVWVSTGSLLHTAMQIGMHRDPKHLPAMSVLQAEMRRRLWATILEIAIQASLDSAMPPRISLDDFDTQAPSNNNDDEMTEHTTTLTPHPRQTYTTASLQLQLLDAVPTRLEILRLLNGLHSQISYQDVLKLGRELSTAHQSCIRFMISNKNCGVEPFHRNIVDLLFRRFFIPMHYPFAMEAATNPLFHFSRNAILDTALAIASPEPDESYSRLMRIGGGMIREAIRYAISVITFELLSQATAQHLSGTLHRNSYQLEFLKTTVRDMISLSAERVRAGETNIKGHMFLSMIMSQVEAMEADAPCDLDIARSAVSSLEYCLAIIRERAARSYLRSPRDGAFHSGSFASPDAIGLDFDFFLPDIDFE</sequence>
<evidence type="ECO:0000256" key="4">
    <source>
        <dbReference type="ARBA" id="ARBA00023125"/>
    </source>
</evidence>
<dbReference type="Pfam" id="PF04082">
    <property type="entry name" value="Fungal_trans"/>
    <property type="match status" value="1"/>
</dbReference>
<dbReference type="GO" id="GO:0008270">
    <property type="term" value="F:zinc ion binding"/>
    <property type="evidence" value="ECO:0007669"/>
    <property type="project" value="InterPro"/>
</dbReference>
<evidence type="ECO:0000256" key="1">
    <source>
        <dbReference type="ARBA" id="ARBA00022723"/>
    </source>
</evidence>
<keyword evidence="10" id="KW-1185">Reference proteome</keyword>
<keyword evidence="4" id="KW-0238">DNA-binding</keyword>
<dbReference type="CDD" id="cd12148">
    <property type="entry name" value="fungal_TF_MHR"/>
    <property type="match status" value="1"/>
</dbReference>
<keyword evidence="2" id="KW-0862">Zinc</keyword>
<dbReference type="SMART" id="SM00906">
    <property type="entry name" value="Fungal_trans"/>
    <property type="match status" value="1"/>
</dbReference>
<dbReference type="InterPro" id="IPR051430">
    <property type="entry name" value="Fungal_TF_Env_Response"/>
</dbReference>
<keyword evidence="6" id="KW-0539">Nucleus</keyword>
<dbReference type="AlphaFoldDB" id="A0AB34FWK5"/>
<feature type="region of interest" description="Disordered" evidence="7">
    <location>
        <begin position="232"/>
        <end position="259"/>
    </location>
</feature>
<feature type="domain" description="Xylanolytic transcriptional activator regulatory" evidence="8">
    <location>
        <begin position="171"/>
        <end position="245"/>
    </location>
</feature>
<name>A0AB34FWK5_9HYPO</name>
<gene>
    <name evidence="9" type="ORF">O9K51_03911</name>
</gene>
<evidence type="ECO:0000256" key="3">
    <source>
        <dbReference type="ARBA" id="ARBA00023015"/>
    </source>
</evidence>
<evidence type="ECO:0000256" key="6">
    <source>
        <dbReference type="ARBA" id="ARBA00023242"/>
    </source>
</evidence>
<keyword evidence="5" id="KW-0804">Transcription</keyword>